<name>A0AAW1SAL3_9CHLO</name>
<reference evidence="1 2" key="1">
    <citation type="journal article" date="2024" name="Nat. Commun.">
        <title>Phylogenomics reveals the evolutionary origins of lichenization in chlorophyte algae.</title>
        <authorList>
            <person name="Puginier C."/>
            <person name="Libourel C."/>
            <person name="Otte J."/>
            <person name="Skaloud P."/>
            <person name="Haon M."/>
            <person name="Grisel S."/>
            <person name="Petersen M."/>
            <person name="Berrin J.G."/>
            <person name="Delaux P.M."/>
            <person name="Dal Grande F."/>
            <person name="Keller J."/>
        </authorList>
    </citation>
    <scope>NUCLEOTIDE SEQUENCE [LARGE SCALE GENOMIC DNA]</scope>
    <source>
        <strain evidence="1 2">SAG 2523</strain>
    </source>
</reference>
<organism evidence="1 2">
    <name type="scientific">Apatococcus fuscideae</name>
    <dbReference type="NCBI Taxonomy" id="2026836"/>
    <lineage>
        <taxon>Eukaryota</taxon>
        <taxon>Viridiplantae</taxon>
        <taxon>Chlorophyta</taxon>
        <taxon>core chlorophytes</taxon>
        <taxon>Trebouxiophyceae</taxon>
        <taxon>Chlorellales</taxon>
        <taxon>Chlorellaceae</taxon>
        <taxon>Apatococcus</taxon>
    </lineage>
</organism>
<protein>
    <submittedName>
        <fullName evidence="1">Uncharacterized protein</fullName>
    </submittedName>
</protein>
<sequence length="97" mass="11058">MRIPCKRPTISTPLCGRATAAPTSMTLVRIEFGGRMQHVHEFRRIVLRFKVNGPMESLSYEWYPLPPHSPTTRRSSLCLDYVRRQPKAQPSPSPLAP</sequence>
<evidence type="ECO:0000313" key="1">
    <source>
        <dbReference type="EMBL" id="KAK9842634.1"/>
    </source>
</evidence>
<proteinExistence type="predicted"/>
<evidence type="ECO:0000313" key="2">
    <source>
        <dbReference type="Proteomes" id="UP001485043"/>
    </source>
</evidence>
<dbReference type="Proteomes" id="UP001485043">
    <property type="component" value="Unassembled WGS sequence"/>
</dbReference>
<keyword evidence="2" id="KW-1185">Reference proteome</keyword>
<dbReference type="EMBL" id="JALJOV010001698">
    <property type="protein sequence ID" value="KAK9842634.1"/>
    <property type="molecule type" value="Genomic_DNA"/>
</dbReference>
<gene>
    <name evidence="1" type="ORF">WJX84_007202</name>
</gene>
<dbReference type="AlphaFoldDB" id="A0AAW1SAL3"/>
<comment type="caution">
    <text evidence="1">The sequence shown here is derived from an EMBL/GenBank/DDBJ whole genome shotgun (WGS) entry which is preliminary data.</text>
</comment>
<accession>A0AAW1SAL3</accession>